<reference evidence="1" key="1">
    <citation type="journal article" date="2019" name="PLoS Negl. Trop. Dis.">
        <title>Revisiting the worldwide diversity of Leptospira species in the environment.</title>
        <authorList>
            <person name="Vincent A.T."/>
            <person name="Schiettekatte O."/>
            <person name="Bourhy P."/>
            <person name="Veyrier F.J."/>
            <person name="Picardeau M."/>
        </authorList>
    </citation>
    <scope>NUCLEOTIDE SEQUENCE [LARGE SCALE GENOMIC DNA]</scope>
    <source>
        <strain evidence="1">201702422</strain>
    </source>
</reference>
<proteinExistence type="predicted"/>
<protein>
    <submittedName>
        <fullName evidence="1">Uncharacterized protein</fullName>
    </submittedName>
</protein>
<sequence length="102" mass="11737">MKIFFQKVWFLILCTSLSFQCIQNREDLFYSPIEGNQKTFEAYTLKNSACGREKLPGTLFLSRVKIDDLKLCFRAIELTDCVTWNTEGYTPGSCKAIGTSFR</sequence>
<organism evidence="1 2">
    <name type="scientific">Leptospira congkakensis</name>
    <dbReference type="NCBI Taxonomy" id="2484932"/>
    <lineage>
        <taxon>Bacteria</taxon>
        <taxon>Pseudomonadati</taxon>
        <taxon>Spirochaetota</taxon>
        <taxon>Spirochaetia</taxon>
        <taxon>Leptospirales</taxon>
        <taxon>Leptospiraceae</taxon>
        <taxon>Leptospira</taxon>
    </lineage>
</organism>
<dbReference type="OrthoDB" id="330740at2"/>
<evidence type="ECO:0000313" key="1">
    <source>
        <dbReference type="EMBL" id="TGL94030.1"/>
    </source>
</evidence>
<name>A0A4Z1A6A7_9LEPT</name>
<dbReference type="Proteomes" id="UP000298263">
    <property type="component" value="Unassembled WGS sequence"/>
</dbReference>
<comment type="caution">
    <text evidence="1">The sequence shown here is derived from an EMBL/GenBank/DDBJ whole genome shotgun (WGS) entry which is preliminary data.</text>
</comment>
<keyword evidence="2" id="KW-1185">Reference proteome</keyword>
<dbReference type="RefSeq" id="WP_135587685.1">
    <property type="nucleotide sequence ID" value="NZ_RQGO01000019.1"/>
</dbReference>
<evidence type="ECO:0000313" key="2">
    <source>
        <dbReference type="Proteomes" id="UP000298263"/>
    </source>
</evidence>
<dbReference type="AlphaFoldDB" id="A0A4Z1A6A7"/>
<dbReference type="EMBL" id="RQGP01000010">
    <property type="protein sequence ID" value="TGL94030.1"/>
    <property type="molecule type" value="Genomic_DNA"/>
</dbReference>
<gene>
    <name evidence="1" type="ORF">EHQ69_06065</name>
</gene>
<accession>A0A4Z1A6A7</accession>
<dbReference type="NCBIfam" id="NF047805">
    <property type="entry name" value="LIC13255_lipo"/>
    <property type="match status" value="1"/>
</dbReference>